<evidence type="ECO:0000256" key="5">
    <source>
        <dbReference type="ARBA" id="ARBA00022676"/>
    </source>
</evidence>
<reference evidence="11 12" key="1">
    <citation type="submission" date="2020-08" db="EMBL/GenBank/DDBJ databases">
        <title>Sequencing the genomes of 1000 actinobacteria strains.</title>
        <authorList>
            <person name="Klenk H.-P."/>
        </authorList>
    </citation>
    <scope>NUCLEOTIDE SEQUENCE [LARGE SCALE GENOMIC DNA]</scope>
    <source>
        <strain evidence="11 12">DSM 44230</strain>
    </source>
</reference>
<dbReference type="RefSeq" id="WP_185003336.1">
    <property type="nucleotide sequence ID" value="NZ_BAAAUI010000035.1"/>
</dbReference>
<keyword evidence="5 10" id="KW-0328">Glycosyltransferase</keyword>
<dbReference type="SUPFAM" id="SSF51445">
    <property type="entry name" value="(Trans)glycosidases"/>
    <property type="match status" value="1"/>
</dbReference>
<dbReference type="EMBL" id="JACHMH010000001">
    <property type="protein sequence ID" value="MBB4677378.1"/>
    <property type="molecule type" value="Genomic_DNA"/>
</dbReference>
<dbReference type="GO" id="GO:0005975">
    <property type="term" value="P:carbohydrate metabolic process"/>
    <property type="evidence" value="ECO:0007669"/>
    <property type="project" value="InterPro"/>
</dbReference>
<dbReference type="GO" id="GO:0004134">
    <property type="term" value="F:4-alpha-glucanotransferase activity"/>
    <property type="evidence" value="ECO:0007669"/>
    <property type="project" value="UniProtKB-EC"/>
</dbReference>
<keyword evidence="12" id="KW-1185">Reference proteome</keyword>
<evidence type="ECO:0000256" key="7">
    <source>
        <dbReference type="ARBA" id="ARBA00023277"/>
    </source>
</evidence>
<accession>A0A7W7FUE4</accession>
<comment type="similarity">
    <text evidence="2 10">Belongs to the disproportionating enzyme family.</text>
</comment>
<evidence type="ECO:0000313" key="12">
    <source>
        <dbReference type="Proteomes" id="UP000533598"/>
    </source>
</evidence>
<dbReference type="PANTHER" id="PTHR32438:SF5">
    <property type="entry name" value="4-ALPHA-GLUCANOTRANSFERASE DPE1, CHLOROPLASTIC_AMYLOPLASTIC"/>
    <property type="match status" value="1"/>
</dbReference>
<protein>
    <recommendedName>
        <fullName evidence="4 10">4-alpha-glucanotransferase</fullName>
        <ecNumber evidence="3 10">2.4.1.25</ecNumber>
    </recommendedName>
    <alternativeName>
        <fullName evidence="8 10">Amylomaltase</fullName>
    </alternativeName>
    <alternativeName>
        <fullName evidence="9 10">Disproportionating enzyme</fullName>
    </alternativeName>
</protein>
<dbReference type="Pfam" id="PF02446">
    <property type="entry name" value="Glyco_hydro_77"/>
    <property type="match status" value="1"/>
</dbReference>
<dbReference type="InterPro" id="IPR003385">
    <property type="entry name" value="Glyco_hydro_77"/>
</dbReference>
<evidence type="ECO:0000256" key="10">
    <source>
        <dbReference type="RuleBase" id="RU361207"/>
    </source>
</evidence>
<keyword evidence="7 10" id="KW-0119">Carbohydrate metabolism</keyword>
<evidence type="ECO:0000256" key="1">
    <source>
        <dbReference type="ARBA" id="ARBA00000439"/>
    </source>
</evidence>
<dbReference type="AlphaFoldDB" id="A0A7W7FUE4"/>
<dbReference type="InterPro" id="IPR017853">
    <property type="entry name" value="GH"/>
</dbReference>
<comment type="catalytic activity">
    <reaction evidence="1 10">
        <text>Transfers a segment of a (1-&gt;4)-alpha-D-glucan to a new position in an acceptor, which may be glucose or a (1-&gt;4)-alpha-D-glucan.</text>
        <dbReference type="EC" id="2.4.1.25"/>
    </reaction>
</comment>
<dbReference type="EC" id="2.4.1.25" evidence="3 10"/>
<gene>
    <name evidence="11" type="ORF">HNR67_003496</name>
</gene>
<evidence type="ECO:0000256" key="4">
    <source>
        <dbReference type="ARBA" id="ARBA00020295"/>
    </source>
</evidence>
<organism evidence="11 12">
    <name type="scientific">Crossiella cryophila</name>
    <dbReference type="NCBI Taxonomy" id="43355"/>
    <lineage>
        <taxon>Bacteria</taxon>
        <taxon>Bacillati</taxon>
        <taxon>Actinomycetota</taxon>
        <taxon>Actinomycetes</taxon>
        <taxon>Pseudonocardiales</taxon>
        <taxon>Pseudonocardiaceae</taxon>
        <taxon>Crossiella</taxon>
    </lineage>
</organism>
<evidence type="ECO:0000256" key="3">
    <source>
        <dbReference type="ARBA" id="ARBA00012560"/>
    </source>
</evidence>
<evidence type="ECO:0000256" key="6">
    <source>
        <dbReference type="ARBA" id="ARBA00022679"/>
    </source>
</evidence>
<dbReference type="Gene3D" id="3.20.20.80">
    <property type="entry name" value="Glycosidases"/>
    <property type="match status" value="1"/>
</dbReference>
<dbReference type="NCBIfam" id="TIGR00217">
    <property type="entry name" value="malQ"/>
    <property type="match status" value="1"/>
</dbReference>
<sequence length="655" mass="70339">MNAELAALAEAHGVSTWYEGSGRRRVDIEADVVVAVLAQLGVDASSAEAVRAGLASARARVDAGVLPGTLVLREGRGLALGSAAELILEDGSRRVLPDGVPGDLPLGWHTLRVDGAEITLVVAPGSLPRPARAWGWMLQLYALRGNGSWGVGDLADLSEFVGLAGARGADVVLLNPLHAVTPVRPVEVSPYSPSSRRFANPLYLRIEDLAEYRAAEPAVRLEVDAVRPARDAELIDYAAVWESKLAALEVLWPLAERSGEPVEAGLLDFATFCALAERHGARWRSWPVELRHPSSPAVAAARVELADRVAFHVWLQELCARQLGGVQAAAREAGMAVGLVHDLAVGVAAEGADSWALQDVLAAGVTVGAPPDAFNQQGQDWALPPWRPDRLVATGYAAYRDMLRAVLRHSDGIRIDHILGLWRLWWVPPGESPKRGAYVHYDPEAMLGILALEAVRAGAVVIGEDLGTVLPQVTDSLREHNILGSAVLWFQRDADTTGEPMLPSARWPAEAAASVSTHDLPTAAGFLRGEQVRVRAELGVLAGSVEDEAARAAADRDELIGLLRAEGFLGGQGEPDEEEVVVAMHAFLAATPSRFVLISPYDVLREPRQPNLPGTVDVYPNWRIPLPTTVRELFEDPLVDRIIRVVKEGVGEQDD</sequence>
<name>A0A7W7FUE4_9PSEU</name>
<dbReference type="PANTHER" id="PTHR32438">
    <property type="entry name" value="4-ALPHA-GLUCANOTRANSFERASE DPE1, CHLOROPLASTIC/AMYLOPLASTIC"/>
    <property type="match status" value="1"/>
</dbReference>
<proteinExistence type="inferred from homology"/>
<evidence type="ECO:0000256" key="9">
    <source>
        <dbReference type="ARBA" id="ARBA00031501"/>
    </source>
</evidence>
<keyword evidence="6 10" id="KW-0808">Transferase</keyword>
<evidence type="ECO:0000313" key="11">
    <source>
        <dbReference type="EMBL" id="MBB4677378.1"/>
    </source>
</evidence>
<evidence type="ECO:0000256" key="8">
    <source>
        <dbReference type="ARBA" id="ARBA00031423"/>
    </source>
</evidence>
<evidence type="ECO:0000256" key="2">
    <source>
        <dbReference type="ARBA" id="ARBA00005684"/>
    </source>
</evidence>
<comment type="caution">
    <text evidence="11">The sequence shown here is derived from an EMBL/GenBank/DDBJ whole genome shotgun (WGS) entry which is preliminary data.</text>
</comment>
<dbReference type="Proteomes" id="UP000533598">
    <property type="component" value="Unassembled WGS sequence"/>
</dbReference>